<feature type="chain" id="PRO_5026761601" evidence="1">
    <location>
        <begin position="25"/>
        <end position="64"/>
    </location>
</feature>
<organism evidence="2 3">
    <name type="scientific">Usitatibacter palustris</name>
    <dbReference type="NCBI Taxonomy" id="2732487"/>
    <lineage>
        <taxon>Bacteria</taxon>
        <taxon>Pseudomonadati</taxon>
        <taxon>Pseudomonadota</taxon>
        <taxon>Betaproteobacteria</taxon>
        <taxon>Nitrosomonadales</taxon>
        <taxon>Usitatibacteraceae</taxon>
        <taxon>Usitatibacter</taxon>
    </lineage>
</organism>
<dbReference type="InParanoid" id="A0A6M4H665"/>
<dbReference type="AlphaFoldDB" id="A0A6M4H665"/>
<sequence>MNFVNIPLSLTALVVGIVLGHAAAAPVTPEPAPARYSAAAWSVAHAAIVDNRDDPAAPEISSTF</sequence>
<dbReference type="KEGG" id="upl:DSM104440_01933"/>
<evidence type="ECO:0000256" key="1">
    <source>
        <dbReference type="SAM" id="SignalP"/>
    </source>
</evidence>
<dbReference type="EMBL" id="CP053073">
    <property type="protein sequence ID" value="QJR15116.1"/>
    <property type="molecule type" value="Genomic_DNA"/>
</dbReference>
<reference evidence="2 3" key="1">
    <citation type="submission" date="2020-04" db="EMBL/GenBank/DDBJ databases">
        <title>Usitatibacter rugosus gen. nov., sp. nov. and Usitatibacter palustris sp. nov., novel members of Usitatibacteraceae fam. nov. within the order Nitrosomonadales isolated from soil.</title>
        <authorList>
            <person name="Huber K.J."/>
            <person name="Neumann-Schaal M."/>
            <person name="Geppert A."/>
            <person name="Luckner M."/>
            <person name="Wanner G."/>
            <person name="Overmann J."/>
        </authorList>
    </citation>
    <scope>NUCLEOTIDE SEQUENCE [LARGE SCALE GENOMIC DNA]</scope>
    <source>
        <strain evidence="2 3">Swamp67</strain>
    </source>
</reference>
<evidence type="ECO:0000313" key="3">
    <source>
        <dbReference type="Proteomes" id="UP000503096"/>
    </source>
</evidence>
<keyword evidence="1" id="KW-0732">Signal</keyword>
<proteinExistence type="predicted"/>
<protein>
    <submittedName>
        <fullName evidence="2">Uncharacterized protein</fullName>
    </submittedName>
</protein>
<name>A0A6M4H665_9PROT</name>
<dbReference type="Proteomes" id="UP000503096">
    <property type="component" value="Chromosome"/>
</dbReference>
<feature type="signal peptide" evidence="1">
    <location>
        <begin position="1"/>
        <end position="24"/>
    </location>
</feature>
<dbReference type="RefSeq" id="WP_171162125.1">
    <property type="nucleotide sequence ID" value="NZ_CP053073.1"/>
</dbReference>
<gene>
    <name evidence="2" type="ORF">DSM104440_01933</name>
</gene>
<accession>A0A6M4H665</accession>
<evidence type="ECO:0000313" key="2">
    <source>
        <dbReference type="EMBL" id="QJR15116.1"/>
    </source>
</evidence>
<keyword evidence="3" id="KW-1185">Reference proteome</keyword>